<evidence type="ECO:0000256" key="1">
    <source>
        <dbReference type="SAM" id="SignalP"/>
    </source>
</evidence>
<dbReference type="Proteomes" id="UP001161099">
    <property type="component" value="Unassembled WGS sequence"/>
</dbReference>
<reference evidence="2" key="1">
    <citation type="submission" date="2022-09" db="EMBL/GenBank/DDBJ databases">
        <title>Intensive care unit water sources are persistently colonized with multi-drug resistant bacteria and are the site of extensive horizontal gene transfer of antibiotic resistance genes.</title>
        <authorList>
            <person name="Diorio-Toth L."/>
        </authorList>
    </citation>
    <scope>NUCLEOTIDE SEQUENCE</scope>
    <source>
        <strain evidence="2">GD03851</strain>
    </source>
</reference>
<dbReference type="RefSeq" id="WP_279698051.1">
    <property type="nucleotide sequence ID" value="NZ_JAOCDR010000007.1"/>
</dbReference>
<dbReference type="AlphaFoldDB" id="A0AA42ICX6"/>
<evidence type="ECO:0000313" key="3">
    <source>
        <dbReference type="Proteomes" id="UP001161099"/>
    </source>
</evidence>
<protein>
    <submittedName>
        <fullName evidence="2">PilC/PilY family type IV pilus protein</fullName>
    </submittedName>
</protein>
<accession>A0AA42ICX6</accession>
<organism evidence="2 3">
    <name type="scientific">Acinetobacter johnsonii</name>
    <dbReference type="NCBI Taxonomy" id="40214"/>
    <lineage>
        <taxon>Bacteria</taxon>
        <taxon>Pseudomonadati</taxon>
        <taxon>Pseudomonadota</taxon>
        <taxon>Gammaproteobacteria</taxon>
        <taxon>Moraxellales</taxon>
        <taxon>Moraxellaceae</taxon>
        <taxon>Acinetobacter</taxon>
    </lineage>
</organism>
<proteinExistence type="predicted"/>
<feature type="signal peptide" evidence="1">
    <location>
        <begin position="1"/>
        <end position="28"/>
    </location>
</feature>
<dbReference type="InterPro" id="IPR011047">
    <property type="entry name" value="Quinoprotein_ADH-like_sf"/>
</dbReference>
<keyword evidence="1" id="KW-0732">Signal</keyword>
<sequence length="1250" mass="132777">MKRNTTQKLVFLASLLMTNLVCTSVTQASDISIYRAAQTGNITLMFMLDNSGSMGSTDSTGVSRLERVRSGMIDVLAGGSGVSALSDDKIIGLSSFYNSSSGYVLVPARALSTGITDGGAYTAKKPVYKSYYASSKANTLSYSSCTAWTSYETCTTWGAATTSPSSSASYYEACPYVNGRACRLYYNNATISVTDQRTLLLKEMSTWTGNYSTPSGEAYAEVAAYMLGTTTMSWYSCGSSGNSNKSNCTTSLTSAPSLTGYIKETSSNDTYYYSVTGSNKKYYYKFGAPSGSGFSYSVSTSKNDSQTAYASPLTTDNAECSGQGIYLLTDGEPNGASNSVVQTLMQNALTSSYSSNLTCSGTLFNGTGARYTGNGWNCISDLSQLLLNRSIDGTTSTSQLNPKNLVIKTAVVGFGSDFNGLTSYNSALSQAQNVANINSSSASVDVKNAAKWGVYGQGGWYSGSSSADVVESVNSFISSLATDIPSVTTGSSYIPDDQLNPTVVQNYTYSSQFQPTPDATYQLWAGNLKKYQVLDGYIKDVNGDAITNSSGKIVDNYDYWSQYVSSSATNSAALKLVGGVKANLPMGMTTAFVANRKLLMNRDTSGAATATQLNQISSSYVTNTTDSSRGYLLSLLGYIINTPADTTSLPTTTTALGQLNELRQVGAVMHSSPVLLTQSGTIGSSDGTVTTSNRDDYILFGTTQGVLSVVDATTGKEKFAFVPNEMVASQKKAFLEYTTTSGFSTSTYQPFYYGVDAPWTQYSEYVVQSDGTMTVGSGIGTSTGVQMAYGGLRMGGRSYYALNLQDMNAPKLAFRIDPNTSAVYYNGSSTSYNELSYMGQSWSKPTIGFVKWNGKKTRVMFVGGGYDAGGTNGDGSFDSTTGERTGFSGYEGSSYTQTNNIGAGVYMFNAETGALLWWTGANATNANTTSGVGYSTASNMQFSISSQIKGIDRNSDGLIDHLYFGDLGGQFWRVDLNNNLSSFDKDLFSKTPVRLLNLHNGIYSPRFYEMPAFSTYSNSGTTFGVASIGSGNRSLPRFNSSSTSYKNDAIYNIYDKDVARSDLYSMTNATYQVCAAQNTGSTVDCKGAALNTQNATLSTLGQLTTNANTTAVAPYSTTNGWYYYFTSQLIQDAKVLSTPIVLDSDMYVTTFDGSKDGLSGDCGAGVKGESYVYQFCMPYGVCTAAQITASTFLNGSGLGAGIVSPAVGSNNNNGSNRALISTTGSLAGGASKDYSTPLSLVPIRWYETGK</sequence>
<name>A0AA42ICX6_ACIJO</name>
<feature type="chain" id="PRO_5041390649" evidence="1">
    <location>
        <begin position="29"/>
        <end position="1250"/>
    </location>
</feature>
<gene>
    <name evidence="2" type="ORF">N5D11_05670</name>
</gene>
<comment type="caution">
    <text evidence="2">The sequence shown here is derived from an EMBL/GenBank/DDBJ whole genome shotgun (WGS) entry which is preliminary data.</text>
</comment>
<dbReference type="SUPFAM" id="SSF50998">
    <property type="entry name" value="Quinoprotein alcohol dehydrogenase-like"/>
    <property type="match status" value="1"/>
</dbReference>
<evidence type="ECO:0000313" key="2">
    <source>
        <dbReference type="EMBL" id="MDH0655608.1"/>
    </source>
</evidence>
<dbReference type="EMBL" id="JAOCDR010000007">
    <property type="protein sequence ID" value="MDH0655608.1"/>
    <property type="molecule type" value="Genomic_DNA"/>
</dbReference>